<dbReference type="EMBL" id="FXTY01000002">
    <property type="protein sequence ID" value="SMP14391.1"/>
    <property type="molecule type" value="Genomic_DNA"/>
</dbReference>
<reference evidence="8 9" key="1">
    <citation type="submission" date="2017-05" db="EMBL/GenBank/DDBJ databases">
        <authorList>
            <person name="Varghese N."/>
            <person name="Submissions S."/>
        </authorList>
    </citation>
    <scope>NUCLEOTIDE SEQUENCE [LARGE SCALE GENOMIC DNA]</scope>
    <source>
        <strain evidence="8 9">DSM 29734</strain>
    </source>
</reference>
<dbReference type="InterPro" id="IPR045854">
    <property type="entry name" value="NO2/SO3_Rdtase_4Fe4S_sf"/>
</dbReference>
<keyword evidence="3" id="KW-0479">Metal-binding</keyword>
<dbReference type="InterPro" id="IPR005117">
    <property type="entry name" value="NiRdtase/SiRdtase_haem-b_fer"/>
</dbReference>
<evidence type="ECO:0000256" key="3">
    <source>
        <dbReference type="ARBA" id="ARBA00022723"/>
    </source>
</evidence>
<sequence length="377" mass="40386">MSRPDAKGWCPGAYKPMMSGDGLVVRVRPMMARLTKAQVLGLCETSEKFGSGLIDLTSRANLQIRGVAEADHEAVLAALNSLDLLPDDPALESRRNILIPPLWQDGDVTYRVATELVARLDELPDLPPKMGYAVDLQGGPQLSDKSADFRIERDANDGMILRADGASRGRVVTVETAVDALLEMARWFVDTNGPARRRMAAHVALTPLPVDWQAVVPAAPQKPPVPGDTSLGAIFGVAFGQIEATQLATLITATKADAMRVTPWRLFLLEGADMLDTAMFITNVHDPLLHVDACPGTPLCNSATVETRQLARQLASQLPTPLHVSGCAKGCALPRPCATTLVGNDGAFDLVKNGRPWDAPVKTGLSPDILLEARGEL</sequence>
<dbReference type="SUPFAM" id="SSF55124">
    <property type="entry name" value="Nitrite/Sulfite reductase N-terminal domain-like"/>
    <property type="match status" value="1"/>
</dbReference>
<keyword evidence="5" id="KW-0408">Iron</keyword>
<accession>A0ABY1NNN7</accession>
<keyword evidence="9" id="KW-1185">Reference proteome</keyword>
<name>A0ABY1NNN7_9RHOB</name>
<evidence type="ECO:0000256" key="5">
    <source>
        <dbReference type="ARBA" id="ARBA00023004"/>
    </source>
</evidence>
<dbReference type="SUPFAM" id="SSF56014">
    <property type="entry name" value="Nitrite and sulphite reductase 4Fe-4S domain-like"/>
    <property type="match status" value="1"/>
</dbReference>
<keyword evidence="1" id="KW-0004">4Fe-4S</keyword>
<evidence type="ECO:0000259" key="7">
    <source>
        <dbReference type="Pfam" id="PF03460"/>
    </source>
</evidence>
<protein>
    <submittedName>
        <fullName evidence="8">Precorrin-3B synthase</fullName>
    </submittedName>
</protein>
<evidence type="ECO:0000256" key="1">
    <source>
        <dbReference type="ARBA" id="ARBA00022485"/>
    </source>
</evidence>
<feature type="domain" description="Nitrite/Sulfite reductase ferredoxin-like" evidence="7">
    <location>
        <begin position="17"/>
        <end position="81"/>
    </location>
</feature>
<evidence type="ECO:0000256" key="4">
    <source>
        <dbReference type="ARBA" id="ARBA00023002"/>
    </source>
</evidence>
<comment type="caution">
    <text evidence="8">The sequence shown here is derived from an EMBL/GenBank/DDBJ whole genome shotgun (WGS) entry which is preliminary data.</text>
</comment>
<dbReference type="InterPro" id="IPR051329">
    <property type="entry name" value="NIR_SIR_4Fe-4S"/>
</dbReference>
<keyword evidence="2" id="KW-0349">Heme</keyword>
<evidence type="ECO:0000256" key="2">
    <source>
        <dbReference type="ARBA" id="ARBA00022617"/>
    </source>
</evidence>
<dbReference type="Gene3D" id="3.90.480.10">
    <property type="entry name" value="Sulfite Reductase Hemoprotein,Domain 2"/>
    <property type="match status" value="1"/>
</dbReference>
<evidence type="ECO:0000313" key="9">
    <source>
        <dbReference type="Proteomes" id="UP001157961"/>
    </source>
</evidence>
<keyword evidence="4" id="KW-0560">Oxidoreductase</keyword>
<dbReference type="PANTHER" id="PTHR32439">
    <property type="entry name" value="FERREDOXIN--NITRITE REDUCTASE, CHLOROPLASTIC"/>
    <property type="match status" value="1"/>
</dbReference>
<gene>
    <name evidence="8" type="ORF">SAMN06265373_102672</name>
</gene>
<proteinExistence type="predicted"/>
<dbReference type="RefSeq" id="WP_283425390.1">
    <property type="nucleotide sequence ID" value="NZ_FXTY01000002.1"/>
</dbReference>
<keyword evidence="6" id="KW-0411">Iron-sulfur</keyword>
<evidence type="ECO:0000256" key="6">
    <source>
        <dbReference type="ARBA" id="ARBA00023014"/>
    </source>
</evidence>
<dbReference type="Gene3D" id="3.30.413.10">
    <property type="entry name" value="Sulfite Reductase Hemoprotein, domain 1"/>
    <property type="match status" value="2"/>
</dbReference>
<dbReference type="PANTHER" id="PTHR32439:SF9">
    <property type="entry name" value="BLR3264 PROTEIN"/>
    <property type="match status" value="1"/>
</dbReference>
<dbReference type="InterPro" id="IPR036136">
    <property type="entry name" value="Nit/Sulf_reduc_fer-like_dom_sf"/>
</dbReference>
<organism evidence="8 9">
    <name type="scientific">Shimia sagamensis</name>
    <dbReference type="NCBI Taxonomy" id="1566352"/>
    <lineage>
        <taxon>Bacteria</taxon>
        <taxon>Pseudomonadati</taxon>
        <taxon>Pseudomonadota</taxon>
        <taxon>Alphaproteobacteria</taxon>
        <taxon>Rhodobacterales</taxon>
        <taxon>Roseobacteraceae</taxon>
    </lineage>
</organism>
<dbReference type="Proteomes" id="UP001157961">
    <property type="component" value="Unassembled WGS sequence"/>
</dbReference>
<dbReference type="Pfam" id="PF03460">
    <property type="entry name" value="NIR_SIR_ferr"/>
    <property type="match status" value="1"/>
</dbReference>
<evidence type="ECO:0000313" key="8">
    <source>
        <dbReference type="EMBL" id="SMP14391.1"/>
    </source>
</evidence>